<dbReference type="SUPFAM" id="SSF53474">
    <property type="entry name" value="alpha/beta-Hydrolases"/>
    <property type="match status" value="1"/>
</dbReference>
<evidence type="ECO:0000256" key="4">
    <source>
        <dbReference type="ARBA" id="ARBA00049203"/>
    </source>
</evidence>
<feature type="active site" evidence="6">
    <location>
        <position position="174"/>
    </location>
</feature>
<feature type="active site" evidence="6">
    <location>
        <position position="357"/>
    </location>
</feature>
<dbReference type="Gene3D" id="3.40.50.1820">
    <property type="entry name" value="alpha/beta hydrolase"/>
    <property type="match status" value="1"/>
</dbReference>
<sequence length="402" mass="41952">MASPLLRHVMEQAWASPAAAPEHAGEEDSSTSGVWSDYFQGQETVALRSRQLDMNVYSAGPPDAPMLLCLHGGGYTGLSWGVLAAELRGIQCQVVAPDLRGHGETRSPDDADLAAETLAADVAELWHVLAARRRLTTPLVLVGHSMGGAVAVWAARRILEEDASCPLAGVAVIDVVEGTALAALPSMRSVLSARPARFASLKEALAWARATHATTNPSAARLSLPSQLRWEEAGAATETTRGAGVLPLPPSLPSISEDGGVGATGAEVQRAPGLPPRPPLGRPKAPDQARGGWVWRTPLPDSAPFWDGWYRGLSPAFLGLPCPKVLVLAGTDRLDKALTIGQMQGRFQLALLPQAGHAVHEDAPGAVAGILSGFLARHRVGLPGLAIPSRSPGTQHPAPSPG</sequence>
<reference evidence="10" key="1">
    <citation type="submission" date="2015-08" db="EMBL/GenBank/DDBJ databases">
        <authorList>
            <person name="Babu N.S."/>
            <person name="Beckwith C.J."/>
            <person name="Beseler K.G."/>
            <person name="Brison A."/>
            <person name="Carone J.V."/>
            <person name="Caskin T.P."/>
            <person name="Diamond M."/>
            <person name="Durham M.E."/>
            <person name="Foxe J.M."/>
            <person name="Go M."/>
            <person name="Henderson B.A."/>
            <person name="Jones I.B."/>
            <person name="McGettigan J.A."/>
            <person name="Micheletti S.J."/>
            <person name="Nasrallah M.E."/>
            <person name="Ortiz D."/>
            <person name="Piller C.R."/>
            <person name="Privatt S.R."/>
            <person name="Schneider S.L."/>
            <person name="Sharp S."/>
            <person name="Smith T.C."/>
            <person name="Stanton J.D."/>
            <person name="Ullery H.E."/>
            <person name="Wilson R.J."/>
            <person name="Serrano M.G."/>
            <person name="Buck G."/>
            <person name="Lee V."/>
            <person name="Wang Y."/>
            <person name="Carvalho R."/>
            <person name="Voegtly L."/>
            <person name="Shi R."/>
            <person name="Duckworth R."/>
            <person name="Johnson A."/>
            <person name="Loviza R."/>
            <person name="Walstead R."/>
            <person name="Shah Z."/>
            <person name="Kiflezghi M."/>
            <person name="Wade K."/>
            <person name="Ball S.L."/>
            <person name="Bradley K.W."/>
            <person name="Asai D.J."/>
            <person name="Bowman C.A."/>
            <person name="Russell D.A."/>
            <person name="Pope W.H."/>
            <person name="Jacobs-Sera D."/>
            <person name="Hendrix R.W."/>
            <person name="Hatfull G.F."/>
        </authorList>
    </citation>
    <scope>NUCLEOTIDE SEQUENCE</scope>
</reference>
<dbReference type="EMBL" id="GDKF01008076">
    <property type="protein sequence ID" value="JAT70546.1"/>
    <property type="molecule type" value="Transcribed_RNA"/>
</dbReference>
<dbReference type="PANTHER" id="PTHR14189">
    <property type="entry name" value="PROTEIN PHOSPHATASE METHYLESTERASE-1 RELATED"/>
    <property type="match status" value="1"/>
</dbReference>
<evidence type="ECO:0000313" key="9">
    <source>
        <dbReference type="EMBL" id="JAT70546.1"/>
    </source>
</evidence>
<dbReference type="InterPro" id="IPR000073">
    <property type="entry name" value="AB_hydrolase_1"/>
</dbReference>
<proteinExistence type="inferred from homology"/>
<name>A0A1D2A470_AUXPR</name>
<gene>
    <name evidence="9" type="ORF">g.45077</name>
    <name evidence="10" type="ORF">g.45145</name>
</gene>
<evidence type="ECO:0000256" key="7">
    <source>
        <dbReference type="SAM" id="MobiDB-lite"/>
    </source>
</evidence>
<dbReference type="EC" id="3.1.1.-" evidence="5"/>
<organism evidence="10">
    <name type="scientific">Auxenochlorella protothecoides</name>
    <name type="common">Green microalga</name>
    <name type="synonym">Chlorella protothecoides</name>
    <dbReference type="NCBI Taxonomy" id="3075"/>
    <lineage>
        <taxon>Eukaryota</taxon>
        <taxon>Viridiplantae</taxon>
        <taxon>Chlorophyta</taxon>
        <taxon>core chlorophytes</taxon>
        <taxon>Trebouxiophyceae</taxon>
        <taxon>Chlorellales</taxon>
        <taxon>Chlorellaceae</taxon>
        <taxon>Auxenochlorella</taxon>
    </lineage>
</organism>
<dbReference type="Pfam" id="PF12697">
    <property type="entry name" value="Abhydrolase_6"/>
    <property type="match status" value="1"/>
</dbReference>
<accession>A0A1D2A470</accession>
<dbReference type="PIRSF" id="PIRSF022950">
    <property type="entry name" value="PPase_methylesterase_euk"/>
    <property type="match status" value="1"/>
</dbReference>
<evidence type="ECO:0000256" key="3">
    <source>
        <dbReference type="ARBA" id="ARBA00022801"/>
    </source>
</evidence>
<evidence type="ECO:0000256" key="2">
    <source>
        <dbReference type="ARBA" id="ARBA00022487"/>
    </source>
</evidence>
<evidence type="ECO:0000256" key="6">
    <source>
        <dbReference type="PIRSR" id="PIRSR022950-1"/>
    </source>
</evidence>
<evidence type="ECO:0000259" key="8">
    <source>
        <dbReference type="Pfam" id="PF12697"/>
    </source>
</evidence>
<evidence type="ECO:0000256" key="1">
    <source>
        <dbReference type="ARBA" id="ARBA00008645"/>
    </source>
</evidence>
<dbReference type="GO" id="GO:0051723">
    <property type="term" value="F:protein methylesterase activity"/>
    <property type="evidence" value="ECO:0007669"/>
    <property type="project" value="UniProtKB-EC"/>
</dbReference>
<comment type="function">
    <text evidence="5">Demethylates proteins that have been reversibly carboxymethylated.</text>
</comment>
<protein>
    <recommendedName>
        <fullName evidence="5">Protein phosphatase methylesterase 1</fullName>
        <shortName evidence="5">PME-1</shortName>
        <ecNumber evidence="5">3.1.1.-</ecNumber>
    </recommendedName>
</protein>
<evidence type="ECO:0000313" key="10">
    <source>
        <dbReference type="EMBL" id="JAT73785.1"/>
    </source>
</evidence>
<dbReference type="InterPro" id="IPR016812">
    <property type="entry name" value="PPase_methylesterase_euk"/>
</dbReference>
<feature type="active site" evidence="6">
    <location>
        <position position="145"/>
    </location>
</feature>
<feature type="compositionally biased region" description="Low complexity" evidence="7">
    <location>
        <begin position="233"/>
        <end position="246"/>
    </location>
</feature>
<evidence type="ECO:0000256" key="5">
    <source>
        <dbReference type="PIRNR" id="PIRNR022950"/>
    </source>
</evidence>
<comment type="catalytic activity">
    <reaction evidence="4">
        <text>[phosphatase 2A protein]-C-terminal L-leucine methyl ester + H2O = [phosphatase 2A protein]-C-terminal L-leucine + methanol + H(+)</text>
        <dbReference type="Rhea" id="RHEA:48548"/>
        <dbReference type="Rhea" id="RHEA-COMP:12134"/>
        <dbReference type="Rhea" id="RHEA-COMP:12135"/>
        <dbReference type="ChEBI" id="CHEBI:15377"/>
        <dbReference type="ChEBI" id="CHEBI:15378"/>
        <dbReference type="ChEBI" id="CHEBI:17790"/>
        <dbReference type="ChEBI" id="CHEBI:90516"/>
        <dbReference type="ChEBI" id="CHEBI:90517"/>
        <dbReference type="EC" id="3.1.1.89"/>
    </reaction>
</comment>
<feature type="domain" description="AB hydrolase-1" evidence="8">
    <location>
        <begin position="67"/>
        <end position="368"/>
    </location>
</feature>
<dbReference type="AlphaFoldDB" id="A0A1D2A470"/>
<dbReference type="EMBL" id="GDKF01004837">
    <property type="protein sequence ID" value="JAT73785.1"/>
    <property type="molecule type" value="Transcribed_RNA"/>
</dbReference>
<feature type="region of interest" description="Disordered" evidence="7">
    <location>
        <begin position="233"/>
        <end position="293"/>
    </location>
</feature>
<dbReference type="InterPro" id="IPR029058">
    <property type="entry name" value="AB_hydrolase_fold"/>
</dbReference>
<comment type="similarity">
    <text evidence="1 5">Belongs to the AB hydrolase superfamily.</text>
</comment>
<keyword evidence="2 5" id="KW-0719">Serine esterase</keyword>
<keyword evidence="3 5" id="KW-0378">Hydrolase</keyword>
<dbReference type="PANTHER" id="PTHR14189:SF0">
    <property type="entry name" value="PROTEIN PHOSPHATASE METHYLESTERASE 1"/>
    <property type="match status" value="1"/>
</dbReference>